<keyword evidence="1" id="KW-0880">Kelch repeat</keyword>
<dbReference type="STRING" id="763407.A0A163DEI7"/>
<keyword evidence="2" id="KW-0677">Repeat</keyword>
<evidence type="ECO:0008006" key="7">
    <source>
        <dbReference type="Google" id="ProtNLM"/>
    </source>
</evidence>
<keyword evidence="4" id="KW-0472">Membrane</keyword>
<dbReference type="GeneID" id="28992889"/>
<feature type="compositionally biased region" description="Basic and acidic residues" evidence="3">
    <location>
        <begin position="471"/>
        <end position="485"/>
    </location>
</feature>
<evidence type="ECO:0000313" key="6">
    <source>
        <dbReference type="Proteomes" id="UP000077315"/>
    </source>
</evidence>
<dbReference type="OrthoDB" id="432528at2759"/>
<gene>
    <name evidence="5" type="ORF">PHYBLDRAFT_147951</name>
</gene>
<dbReference type="VEuPathDB" id="FungiDB:PHYBLDRAFT_147951"/>
<feature type="compositionally biased region" description="Polar residues" evidence="3">
    <location>
        <begin position="515"/>
        <end position="528"/>
    </location>
</feature>
<proteinExistence type="predicted"/>
<keyword evidence="4" id="KW-1133">Transmembrane helix</keyword>
<sequence>MSVSQSSSPAIGGKAVYIESSNSIWIFSFARATQTGNTLYSIDLSNGFNTKAPPAKQRSIDIQNSNCPVLHFPVVVPDFDGESINAFGTGSYTNTEYISNMIVCQYNTKTSNWKQISIPNAPLGRRNYGYEYIRSNGQTLFWGGDSDPITGLNETANYIWHKEVSMTSRLSAWVNPNLPYTGLGRTNATLTQFLDTNSRIAIIGGAVIDDESKVDSVTNFPMANMSDIILYDARTQNWDTAVATGQVPVGRKHHTATLLPDGNRILLYGGELFNDSGYFVLNDVAILDTTTWIWSIPNCTGTGLTRSNHTSIVIGNQLWVIAGSNGPTKAVDIQILDLDTYTWTFDAKGNRSKFSSIGGVGGLIGTIVGCVAAVLLIAGLITFFCLRKKKKRALENDSPLPYDNYNDPYNHFSKNQQQNNALLSTSGAMDYQTDMQSYNAAYPGVYQYVGPTVSQQTGLHDLAAPAYQPPTEDHQRWNRSTHDSPRGSIPNIHMYSVQGKPQKPNLVEGHEEGGPSSNESTNTLQRIP</sequence>
<dbReference type="PANTHER" id="PTHR46093:SF3">
    <property type="entry name" value="ACYL-COA-BINDING DOMAIN-CONTAINING PROTEIN 4"/>
    <property type="match status" value="1"/>
</dbReference>
<dbReference type="AlphaFoldDB" id="A0A163DEI7"/>
<feature type="region of interest" description="Disordered" evidence="3">
    <location>
        <begin position="464"/>
        <end position="528"/>
    </location>
</feature>
<evidence type="ECO:0000256" key="4">
    <source>
        <dbReference type="SAM" id="Phobius"/>
    </source>
</evidence>
<dbReference type="Gene3D" id="2.120.10.80">
    <property type="entry name" value="Kelch-type beta propeller"/>
    <property type="match status" value="2"/>
</dbReference>
<protein>
    <recommendedName>
        <fullName evidence="7">Galactose oxidase</fullName>
    </recommendedName>
</protein>
<dbReference type="PANTHER" id="PTHR46093">
    <property type="entry name" value="ACYL-COA-BINDING DOMAIN-CONTAINING PROTEIN 5"/>
    <property type="match status" value="1"/>
</dbReference>
<feature type="transmembrane region" description="Helical" evidence="4">
    <location>
        <begin position="360"/>
        <end position="386"/>
    </location>
</feature>
<reference evidence="6" key="1">
    <citation type="submission" date="2015-06" db="EMBL/GenBank/DDBJ databases">
        <title>Expansion of signal transduction pathways in fungi by whole-genome duplication.</title>
        <authorList>
            <consortium name="DOE Joint Genome Institute"/>
            <person name="Corrochano L.M."/>
            <person name="Kuo A."/>
            <person name="Marcet-Houben M."/>
            <person name="Polaino S."/>
            <person name="Salamov A."/>
            <person name="Villalobos J.M."/>
            <person name="Alvarez M.I."/>
            <person name="Avalos J."/>
            <person name="Benito E.P."/>
            <person name="Benoit I."/>
            <person name="Burger G."/>
            <person name="Camino L.P."/>
            <person name="Canovas D."/>
            <person name="Cerda-Olmedo E."/>
            <person name="Cheng J.-F."/>
            <person name="Dominguez A."/>
            <person name="Elias M."/>
            <person name="Eslava A.P."/>
            <person name="Glaser F."/>
            <person name="Grimwood J."/>
            <person name="Gutierrez G."/>
            <person name="Heitman J."/>
            <person name="Henrissat B."/>
            <person name="Iturriaga E.A."/>
            <person name="Lang B.F."/>
            <person name="Lavin J.L."/>
            <person name="Lee S."/>
            <person name="Li W."/>
            <person name="Lindquist E."/>
            <person name="Lopez-Garcia S."/>
            <person name="Luque E.M."/>
            <person name="Marcos A.T."/>
            <person name="Martin J."/>
            <person name="McCluskey K."/>
            <person name="Medina H.R."/>
            <person name="Miralles-Duran A."/>
            <person name="Miyazaki A."/>
            <person name="Munoz-Torres E."/>
            <person name="Oguiza J.A."/>
            <person name="Ohm R."/>
            <person name="Olmedo M."/>
            <person name="Orejas M."/>
            <person name="Ortiz-Castellanos L."/>
            <person name="Pisabarro A.G."/>
            <person name="Rodriguez-Romero J."/>
            <person name="Ruiz-Herrera J."/>
            <person name="Ruiz-Vazquez R."/>
            <person name="Sanz C."/>
            <person name="Schackwitz W."/>
            <person name="Schmutz J."/>
            <person name="Shahriari M."/>
            <person name="Shelest E."/>
            <person name="Silva-Franco F."/>
            <person name="Soanes D."/>
            <person name="Syed K."/>
            <person name="Tagua V.G."/>
            <person name="Talbot N.J."/>
            <person name="Thon M."/>
            <person name="De vries R.P."/>
            <person name="Wiebenga A."/>
            <person name="Yadav J.S."/>
            <person name="Braun E.L."/>
            <person name="Baker S."/>
            <person name="Garre V."/>
            <person name="Horwitz B."/>
            <person name="Torres-Martinez S."/>
            <person name="Idnurm A."/>
            <person name="Herrera-Estrella A."/>
            <person name="Gabaldon T."/>
            <person name="Grigoriev I.V."/>
        </authorList>
    </citation>
    <scope>NUCLEOTIDE SEQUENCE [LARGE SCALE GENOMIC DNA]</scope>
    <source>
        <strain evidence="6">NRRL 1555(-)</strain>
    </source>
</reference>
<evidence type="ECO:0000313" key="5">
    <source>
        <dbReference type="EMBL" id="OAD70720.1"/>
    </source>
</evidence>
<dbReference type="SUPFAM" id="SSF117281">
    <property type="entry name" value="Kelch motif"/>
    <property type="match status" value="1"/>
</dbReference>
<name>A0A163DEI7_PHYB8</name>
<accession>A0A163DEI7</accession>
<dbReference type="InterPro" id="IPR015915">
    <property type="entry name" value="Kelch-typ_b-propeller"/>
</dbReference>
<dbReference type="InParanoid" id="A0A163DEI7"/>
<dbReference type="RefSeq" id="XP_018288760.1">
    <property type="nucleotide sequence ID" value="XM_018431983.1"/>
</dbReference>
<evidence type="ECO:0000256" key="2">
    <source>
        <dbReference type="ARBA" id="ARBA00022737"/>
    </source>
</evidence>
<dbReference type="Proteomes" id="UP000077315">
    <property type="component" value="Unassembled WGS sequence"/>
</dbReference>
<dbReference type="Pfam" id="PF24681">
    <property type="entry name" value="Kelch_KLHDC2_KLHL20_DRC7"/>
    <property type="match status" value="1"/>
</dbReference>
<organism evidence="5 6">
    <name type="scientific">Phycomyces blakesleeanus (strain ATCC 8743b / DSM 1359 / FGSC 10004 / NBRC 33097 / NRRL 1555)</name>
    <dbReference type="NCBI Taxonomy" id="763407"/>
    <lineage>
        <taxon>Eukaryota</taxon>
        <taxon>Fungi</taxon>
        <taxon>Fungi incertae sedis</taxon>
        <taxon>Mucoromycota</taxon>
        <taxon>Mucoromycotina</taxon>
        <taxon>Mucoromycetes</taxon>
        <taxon>Mucorales</taxon>
        <taxon>Phycomycetaceae</taxon>
        <taxon>Phycomyces</taxon>
    </lineage>
</organism>
<evidence type="ECO:0000256" key="1">
    <source>
        <dbReference type="ARBA" id="ARBA00022441"/>
    </source>
</evidence>
<evidence type="ECO:0000256" key="3">
    <source>
        <dbReference type="SAM" id="MobiDB-lite"/>
    </source>
</evidence>
<dbReference type="EMBL" id="KV440987">
    <property type="protein sequence ID" value="OAD70720.1"/>
    <property type="molecule type" value="Genomic_DNA"/>
</dbReference>
<keyword evidence="4" id="KW-0812">Transmembrane</keyword>
<keyword evidence="6" id="KW-1185">Reference proteome</keyword>